<keyword evidence="3" id="KW-1185">Reference proteome</keyword>
<feature type="compositionally biased region" description="Polar residues" evidence="1">
    <location>
        <begin position="29"/>
        <end position="38"/>
    </location>
</feature>
<accession>M7T7Q1</accession>
<sequence>MDQHSTSSGPKVELVASTRNITARDAASTAGSAVSVNRNNDGDDNNDDDGVQSYFESAQWTADGTTILTYSSSNLISGYIVPEDLLAPDKPAPLPLTPQAAIQLPEPSNAIAAAPYFSLAEPYTNQVLASARDHPIQLFYLSSTPSPSPSSSQPSSPPPAASYPFTKTSRSETFLSATSLIWPTPGSHFIAGSRSLLAKFDVSRPGASSEPIIRVKTIPSERHLLKGGGVGMRGTVSALGAQPPDSNYSGLVAAGTWTRWIGLYDFGAAGECVAAWSVASAATEFQYPSSPSSPGNQEGDKEQQHHQKQEGIGGSGITQTIWSPCGRYLLIAERKSRGMLVYDVRVTGRLLGCLTGRDTADSNQRVSCDVFPGSSSSPGGGGGDGEAGFEVWSGAATGSGGGGVVKVWEGVGAREGAHEPSWAWRAYDDASTTVGAACVHPSGSVVATCAGSWAFTDDDNDDDDDGSQSSSSSTEMAWMRRRNRESSLKIWSISANNQSDDHDGRGVSREPVEGDGRNTNRL</sequence>
<protein>
    <submittedName>
        <fullName evidence="2">Putative wd repeat domain-containing protein</fullName>
    </submittedName>
</protein>
<evidence type="ECO:0000313" key="3">
    <source>
        <dbReference type="Proteomes" id="UP000012174"/>
    </source>
</evidence>
<gene>
    <name evidence="2" type="ORF">UCREL1_303</name>
</gene>
<dbReference type="PANTHER" id="PTHR13211:SF0">
    <property type="entry name" value="TELOMERASE CAJAL BODY PROTEIN 1"/>
    <property type="match status" value="1"/>
</dbReference>
<dbReference type="eggNOG" id="KOG2919">
    <property type="taxonomic scope" value="Eukaryota"/>
</dbReference>
<proteinExistence type="predicted"/>
<dbReference type="SUPFAM" id="SSF50978">
    <property type="entry name" value="WD40 repeat-like"/>
    <property type="match status" value="1"/>
</dbReference>
<dbReference type="EMBL" id="KB705408">
    <property type="protein sequence ID" value="EMR72642.1"/>
    <property type="molecule type" value="Genomic_DNA"/>
</dbReference>
<feature type="region of interest" description="Disordered" evidence="1">
    <location>
        <begin position="140"/>
        <end position="164"/>
    </location>
</feature>
<dbReference type="AlphaFoldDB" id="M7T7Q1"/>
<feature type="region of interest" description="Disordered" evidence="1">
    <location>
        <begin position="18"/>
        <end position="51"/>
    </location>
</feature>
<reference evidence="3" key="1">
    <citation type="journal article" date="2013" name="Genome Announc.">
        <title>Draft genome sequence of the grapevine dieback fungus Eutypa lata UCR-EL1.</title>
        <authorList>
            <person name="Blanco-Ulate B."/>
            <person name="Rolshausen P.E."/>
            <person name="Cantu D."/>
        </authorList>
    </citation>
    <scope>NUCLEOTIDE SEQUENCE [LARGE SCALE GENOMIC DNA]</scope>
    <source>
        <strain evidence="3">UCR-EL1</strain>
    </source>
</reference>
<dbReference type="InterPro" id="IPR036322">
    <property type="entry name" value="WD40_repeat_dom_sf"/>
</dbReference>
<dbReference type="PANTHER" id="PTHR13211">
    <property type="entry name" value="TELOMERASE CAJAL BODY PROTEIN 1"/>
    <property type="match status" value="1"/>
</dbReference>
<feature type="region of interest" description="Disordered" evidence="1">
    <location>
        <begin position="286"/>
        <end position="318"/>
    </location>
</feature>
<feature type="region of interest" description="Disordered" evidence="1">
    <location>
        <begin position="459"/>
        <end position="522"/>
    </location>
</feature>
<dbReference type="STRING" id="1287681.M7T7Q1"/>
<feature type="compositionally biased region" description="Low complexity" evidence="1">
    <location>
        <begin position="142"/>
        <end position="154"/>
    </location>
</feature>
<dbReference type="OrthoDB" id="239865at2759"/>
<evidence type="ECO:0000256" key="1">
    <source>
        <dbReference type="SAM" id="MobiDB-lite"/>
    </source>
</evidence>
<evidence type="ECO:0000313" key="2">
    <source>
        <dbReference type="EMBL" id="EMR72642.1"/>
    </source>
</evidence>
<dbReference type="OMA" id="IRTWILP"/>
<feature type="compositionally biased region" description="Polar residues" evidence="1">
    <location>
        <begin position="286"/>
        <end position="296"/>
    </location>
</feature>
<name>M7T7Q1_EUTLA</name>
<dbReference type="Proteomes" id="UP000012174">
    <property type="component" value="Unassembled WGS sequence"/>
</dbReference>
<organism evidence="2 3">
    <name type="scientific">Eutypa lata (strain UCR-EL1)</name>
    <name type="common">Grapevine dieback disease fungus</name>
    <name type="synonym">Eutypa armeniacae</name>
    <dbReference type="NCBI Taxonomy" id="1287681"/>
    <lineage>
        <taxon>Eukaryota</taxon>
        <taxon>Fungi</taxon>
        <taxon>Dikarya</taxon>
        <taxon>Ascomycota</taxon>
        <taxon>Pezizomycotina</taxon>
        <taxon>Sordariomycetes</taxon>
        <taxon>Xylariomycetidae</taxon>
        <taxon>Xylariales</taxon>
        <taxon>Diatrypaceae</taxon>
        <taxon>Eutypa</taxon>
    </lineage>
</organism>
<dbReference type="HOGENOM" id="CLU_022731_0_1_1"/>
<dbReference type="KEGG" id="ela:UCREL1_303"/>
<feature type="compositionally biased region" description="Basic and acidic residues" evidence="1">
    <location>
        <begin position="499"/>
        <end position="522"/>
    </location>
</feature>
<feature type="compositionally biased region" description="Basic and acidic residues" evidence="1">
    <location>
        <begin position="298"/>
        <end position="309"/>
    </location>
</feature>
<dbReference type="InterPro" id="IPR051150">
    <property type="entry name" value="SWT21/TCAB1_mRNA_Telomere"/>
</dbReference>